<keyword evidence="3" id="KW-1185">Reference proteome</keyword>
<dbReference type="AlphaFoldDB" id="A0A6C0G4M2"/>
<sequence length="183" mass="20125">MENGRYPDAYESFLFEFHATRDYFECHELLEEYWKAHPDDGFGDTWVGLIQLAVGAYHFRRDNRRGAVKMLGQSRRRLDPARLAELGIEGGELLELIDGALAGAERGAAFADVNIPLRDERLAERLKLAAAEQGLAWGAPSGMDPALVDRHTLRDRSEVAAARAAAMAAKNDERGSGRGAADA</sequence>
<dbReference type="InterPro" id="IPR023203">
    <property type="entry name" value="TTHA0068_sf"/>
</dbReference>
<name>A0A6C0G4M2_9BACL</name>
<dbReference type="Proteomes" id="UP000476064">
    <property type="component" value="Chromosome"/>
</dbReference>
<dbReference type="KEGG" id="plyc:GXP70_18435"/>
<reference evidence="2 3" key="1">
    <citation type="submission" date="2020-01" db="EMBL/GenBank/DDBJ databases">
        <title>Paenibacillus sp. nov., isolated from tomato rhizosphere.</title>
        <authorList>
            <person name="Weon H.-Y."/>
            <person name="Lee S.A."/>
        </authorList>
    </citation>
    <scope>NUCLEOTIDE SEQUENCE [LARGE SCALE GENOMIC DNA]</scope>
    <source>
        <strain evidence="2 3">12200R-189</strain>
    </source>
</reference>
<feature type="region of interest" description="Disordered" evidence="1">
    <location>
        <begin position="164"/>
        <end position="183"/>
    </location>
</feature>
<dbReference type="InterPro" id="IPR005500">
    <property type="entry name" value="DUF309"/>
</dbReference>
<dbReference type="EMBL" id="CP048209">
    <property type="protein sequence ID" value="QHT61760.1"/>
    <property type="molecule type" value="Genomic_DNA"/>
</dbReference>
<protein>
    <submittedName>
        <fullName evidence="2">DUF309 domain-containing protein</fullName>
    </submittedName>
</protein>
<dbReference type="SUPFAM" id="SSF140663">
    <property type="entry name" value="TTHA0068-like"/>
    <property type="match status" value="1"/>
</dbReference>
<dbReference type="PANTHER" id="PTHR34796">
    <property type="entry name" value="EXPRESSED PROTEIN"/>
    <property type="match status" value="1"/>
</dbReference>
<accession>A0A6C0G4M2</accession>
<dbReference type="PANTHER" id="PTHR34796:SF1">
    <property type="entry name" value="EXPRESSED PROTEIN"/>
    <property type="match status" value="1"/>
</dbReference>
<proteinExistence type="predicted"/>
<dbReference type="Gene3D" id="1.10.3450.10">
    <property type="entry name" value="TTHA0068-like"/>
    <property type="match status" value="1"/>
</dbReference>
<evidence type="ECO:0000256" key="1">
    <source>
        <dbReference type="SAM" id="MobiDB-lite"/>
    </source>
</evidence>
<evidence type="ECO:0000313" key="2">
    <source>
        <dbReference type="EMBL" id="QHT61760.1"/>
    </source>
</evidence>
<organism evidence="2 3">
    <name type="scientific">Paenibacillus lycopersici</name>
    <dbReference type="NCBI Taxonomy" id="2704462"/>
    <lineage>
        <taxon>Bacteria</taxon>
        <taxon>Bacillati</taxon>
        <taxon>Bacillota</taxon>
        <taxon>Bacilli</taxon>
        <taxon>Bacillales</taxon>
        <taxon>Paenibacillaceae</taxon>
        <taxon>Paenibacillus</taxon>
    </lineage>
</organism>
<evidence type="ECO:0000313" key="3">
    <source>
        <dbReference type="Proteomes" id="UP000476064"/>
    </source>
</evidence>
<dbReference type="RefSeq" id="WP_162358198.1">
    <property type="nucleotide sequence ID" value="NZ_CP048209.1"/>
</dbReference>
<dbReference type="Pfam" id="PF03745">
    <property type="entry name" value="DUF309"/>
    <property type="match status" value="1"/>
</dbReference>
<gene>
    <name evidence="2" type="ORF">GXP70_18435</name>
</gene>